<dbReference type="InterPro" id="IPR013766">
    <property type="entry name" value="Thioredoxin_domain"/>
</dbReference>
<evidence type="ECO:0000259" key="8">
    <source>
        <dbReference type="PROSITE" id="PS51352"/>
    </source>
</evidence>
<dbReference type="InterPro" id="IPR036249">
    <property type="entry name" value="Thioredoxin-like_sf"/>
</dbReference>
<evidence type="ECO:0000313" key="9">
    <source>
        <dbReference type="EMBL" id="HHL42915.1"/>
    </source>
</evidence>
<organism evidence="9">
    <name type="scientific">Hellea balneolensis</name>
    <dbReference type="NCBI Taxonomy" id="287478"/>
    <lineage>
        <taxon>Bacteria</taxon>
        <taxon>Pseudomonadati</taxon>
        <taxon>Pseudomonadota</taxon>
        <taxon>Alphaproteobacteria</taxon>
        <taxon>Maricaulales</taxon>
        <taxon>Robiginitomaculaceae</taxon>
        <taxon>Hellea</taxon>
    </lineage>
</organism>
<evidence type="ECO:0000256" key="6">
    <source>
        <dbReference type="ARBA" id="ARBA00023284"/>
    </source>
</evidence>
<evidence type="ECO:0000256" key="1">
    <source>
        <dbReference type="ARBA" id="ARBA00008987"/>
    </source>
</evidence>
<dbReference type="GO" id="GO:0045454">
    <property type="term" value="P:cell redox homeostasis"/>
    <property type="evidence" value="ECO:0007669"/>
    <property type="project" value="TreeGrafter"/>
</dbReference>
<dbReference type="GO" id="GO:0015035">
    <property type="term" value="F:protein-disulfide reductase activity"/>
    <property type="evidence" value="ECO:0007669"/>
    <property type="project" value="UniProtKB-UniRule"/>
</dbReference>
<reference evidence="9" key="1">
    <citation type="journal article" date="2020" name="mSystems">
        <title>Genome- and Community-Level Interaction Insights into Carbon Utilization and Element Cycling Functions of Hydrothermarchaeota in Hydrothermal Sediment.</title>
        <authorList>
            <person name="Zhou Z."/>
            <person name="Liu Y."/>
            <person name="Xu W."/>
            <person name="Pan J."/>
            <person name="Luo Z.H."/>
            <person name="Li M."/>
        </authorList>
    </citation>
    <scope>NUCLEOTIDE SEQUENCE [LARGE SCALE GENOMIC DNA]</scope>
    <source>
        <strain evidence="9">HyVt-485</strain>
    </source>
</reference>
<dbReference type="Gene3D" id="3.40.30.10">
    <property type="entry name" value="Glutaredoxin"/>
    <property type="match status" value="1"/>
</dbReference>
<evidence type="ECO:0000256" key="2">
    <source>
        <dbReference type="ARBA" id="ARBA00022448"/>
    </source>
</evidence>
<dbReference type="AlphaFoldDB" id="A0A7C5M345"/>
<dbReference type="Gene3D" id="2.30.30.380">
    <property type="entry name" value="Zn-finger domain of Sec23/24"/>
    <property type="match status" value="1"/>
</dbReference>
<dbReference type="InterPro" id="IPR017937">
    <property type="entry name" value="Thioredoxin_CS"/>
</dbReference>
<keyword evidence="3" id="KW-0479">Metal-binding</keyword>
<evidence type="ECO:0000256" key="7">
    <source>
        <dbReference type="NCBIfam" id="TIGR01068"/>
    </source>
</evidence>
<dbReference type="Pfam" id="PF21352">
    <property type="entry name" value="Zn_ribbon_Thio2"/>
    <property type="match status" value="1"/>
</dbReference>
<keyword evidence="5" id="KW-1015">Disulfide bond</keyword>
<accession>A0A7C5M345</accession>
<dbReference type="PRINTS" id="PR00421">
    <property type="entry name" value="THIOREDOXIN"/>
</dbReference>
<comment type="caution">
    <text evidence="9">The sequence shown here is derived from an EMBL/GenBank/DDBJ whole genome shotgun (WGS) entry which is preliminary data.</text>
</comment>
<dbReference type="PROSITE" id="PS00194">
    <property type="entry name" value="THIOREDOXIN_1"/>
    <property type="match status" value="1"/>
</dbReference>
<sequence length="144" mass="15998">MSESLQLVCPHCQAVNRVPKSKPALAAKCGKCKKELFGHPPAELTDATFQKAISRSDIPVVVDFWAPWCGPCRQMAPEYAKAAKTVEPHARLLKLNTQDYPSTASRFRITGIPVIMMFKNGELVAQEAGAMRANHIEHWVKSRL</sequence>
<dbReference type="PANTHER" id="PTHR45663">
    <property type="entry name" value="GEO12009P1"/>
    <property type="match status" value="1"/>
</dbReference>
<dbReference type="EMBL" id="DRMJ01000240">
    <property type="protein sequence ID" value="HHL42915.1"/>
    <property type="molecule type" value="Genomic_DNA"/>
</dbReference>
<comment type="similarity">
    <text evidence="1">Belongs to the thioredoxin family.</text>
</comment>
<keyword evidence="6" id="KW-0676">Redox-active center</keyword>
<dbReference type="InterPro" id="IPR049299">
    <property type="entry name" value="Thio2_N"/>
</dbReference>
<evidence type="ECO:0000256" key="5">
    <source>
        <dbReference type="ARBA" id="ARBA00023157"/>
    </source>
</evidence>
<evidence type="ECO:0000256" key="3">
    <source>
        <dbReference type="ARBA" id="ARBA00022723"/>
    </source>
</evidence>
<gene>
    <name evidence="9" type="primary">trxC</name>
    <name evidence="9" type="ORF">ENJ42_04795</name>
</gene>
<dbReference type="NCBIfam" id="NF008229">
    <property type="entry name" value="PRK10996.1"/>
    <property type="match status" value="1"/>
</dbReference>
<dbReference type="NCBIfam" id="TIGR01068">
    <property type="entry name" value="thioredoxin"/>
    <property type="match status" value="1"/>
</dbReference>
<dbReference type="PANTHER" id="PTHR45663:SF11">
    <property type="entry name" value="GEO12009P1"/>
    <property type="match status" value="1"/>
</dbReference>
<name>A0A7C5M345_9PROT</name>
<protein>
    <recommendedName>
        <fullName evidence="7">Thioredoxin</fullName>
    </recommendedName>
</protein>
<feature type="domain" description="Thioredoxin" evidence="8">
    <location>
        <begin position="33"/>
        <end position="144"/>
    </location>
</feature>
<dbReference type="GO" id="GO:0005829">
    <property type="term" value="C:cytosol"/>
    <property type="evidence" value="ECO:0007669"/>
    <property type="project" value="TreeGrafter"/>
</dbReference>
<keyword evidence="4" id="KW-0249">Electron transport</keyword>
<dbReference type="Pfam" id="PF00085">
    <property type="entry name" value="Thioredoxin"/>
    <property type="match status" value="1"/>
</dbReference>
<dbReference type="Proteomes" id="UP000885830">
    <property type="component" value="Unassembled WGS sequence"/>
</dbReference>
<dbReference type="CDD" id="cd02947">
    <property type="entry name" value="TRX_family"/>
    <property type="match status" value="1"/>
</dbReference>
<dbReference type="GO" id="GO:0046872">
    <property type="term" value="F:metal ion binding"/>
    <property type="evidence" value="ECO:0007669"/>
    <property type="project" value="UniProtKB-KW"/>
</dbReference>
<dbReference type="InterPro" id="IPR005746">
    <property type="entry name" value="Thioredoxin"/>
</dbReference>
<proteinExistence type="inferred from homology"/>
<keyword evidence="2" id="KW-0813">Transport</keyword>
<evidence type="ECO:0000256" key="4">
    <source>
        <dbReference type="ARBA" id="ARBA00022982"/>
    </source>
</evidence>
<dbReference type="PROSITE" id="PS51352">
    <property type="entry name" value="THIOREDOXIN_2"/>
    <property type="match status" value="1"/>
</dbReference>
<dbReference type="SUPFAM" id="SSF52833">
    <property type="entry name" value="Thioredoxin-like"/>
    <property type="match status" value="1"/>
</dbReference>
<dbReference type="FunFam" id="3.40.30.10:FF:000001">
    <property type="entry name" value="Thioredoxin"/>
    <property type="match status" value="1"/>
</dbReference>